<feature type="signal peptide" evidence="5">
    <location>
        <begin position="1"/>
        <end position="18"/>
    </location>
</feature>
<evidence type="ECO:0000256" key="3">
    <source>
        <dbReference type="ARBA" id="ARBA00022490"/>
    </source>
</evidence>
<dbReference type="Gene3D" id="3.40.30.10">
    <property type="entry name" value="Glutaredoxin"/>
    <property type="match status" value="1"/>
</dbReference>
<comment type="similarity">
    <text evidence="2">Belongs to the glutaredoxin family. CC-type subfamily.</text>
</comment>
<evidence type="ECO:0000256" key="2">
    <source>
        <dbReference type="ARBA" id="ARBA00007568"/>
    </source>
</evidence>
<accession>A0AA88VPV0</accession>
<dbReference type="EMBL" id="JAVXUP010001647">
    <property type="protein sequence ID" value="KAK3009440.1"/>
    <property type="molecule type" value="Genomic_DNA"/>
</dbReference>
<sequence length="110" mass="12477">MSGIVTLGFLTLFMDSIARLASQKAVVIFSKSSYCMSYAIKRLFYEQRVSRTIHKLNQDTEENEMEWALMRLGCSPTKKDQSGKPFVANSAYLTKQASRCKLFAGYSNEL</sequence>
<dbReference type="PANTHER" id="PTHR10168">
    <property type="entry name" value="GLUTAREDOXIN"/>
    <property type="match status" value="1"/>
</dbReference>
<evidence type="ECO:0000313" key="7">
    <source>
        <dbReference type="Proteomes" id="UP001188597"/>
    </source>
</evidence>
<name>A0AA88VPV0_9ASTE</name>
<comment type="subcellular location">
    <subcellularLocation>
        <location evidence="1">Cytoplasm</location>
    </subcellularLocation>
</comment>
<keyword evidence="7" id="KW-1185">Reference proteome</keyword>
<gene>
    <name evidence="6" type="ORF">RJ639_013189</name>
</gene>
<dbReference type="GO" id="GO:0005737">
    <property type="term" value="C:cytoplasm"/>
    <property type="evidence" value="ECO:0007669"/>
    <property type="project" value="UniProtKB-SubCell"/>
</dbReference>
<comment type="caution">
    <text evidence="6">The sequence shown here is derived from an EMBL/GenBank/DDBJ whole genome shotgun (WGS) entry which is preliminary data.</text>
</comment>
<evidence type="ECO:0000256" key="4">
    <source>
        <dbReference type="ARBA" id="ARBA00023284"/>
    </source>
</evidence>
<evidence type="ECO:0000256" key="1">
    <source>
        <dbReference type="ARBA" id="ARBA00004496"/>
    </source>
</evidence>
<evidence type="ECO:0000313" key="6">
    <source>
        <dbReference type="EMBL" id="KAK3009440.1"/>
    </source>
</evidence>
<dbReference type="AlphaFoldDB" id="A0AA88VPV0"/>
<dbReference type="InterPro" id="IPR036249">
    <property type="entry name" value="Thioredoxin-like_sf"/>
</dbReference>
<dbReference type="SUPFAM" id="SSF52833">
    <property type="entry name" value="Thioredoxin-like"/>
    <property type="match status" value="1"/>
</dbReference>
<feature type="chain" id="PRO_5041700183" evidence="5">
    <location>
        <begin position="19"/>
        <end position="110"/>
    </location>
</feature>
<evidence type="ECO:0000256" key="5">
    <source>
        <dbReference type="SAM" id="SignalP"/>
    </source>
</evidence>
<keyword evidence="3" id="KW-0963">Cytoplasm</keyword>
<keyword evidence="4" id="KW-0676">Redox-active center</keyword>
<reference evidence="6" key="1">
    <citation type="submission" date="2022-12" db="EMBL/GenBank/DDBJ databases">
        <title>Draft genome assemblies for two species of Escallonia (Escalloniales).</title>
        <authorList>
            <person name="Chanderbali A."/>
            <person name="Dervinis C."/>
            <person name="Anghel I."/>
            <person name="Soltis D."/>
            <person name="Soltis P."/>
            <person name="Zapata F."/>
        </authorList>
    </citation>
    <scope>NUCLEOTIDE SEQUENCE</scope>
    <source>
        <strain evidence="6">UCBG64.0493</strain>
        <tissue evidence="6">Leaf</tissue>
    </source>
</reference>
<dbReference type="InterPro" id="IPR011905">
    <property type="entry name" value="GlrX-like_pln_2"/>
</dbReference>
<organism evidence="6 7">
    <name type="scientific">Escallonia herrerae</name>
    <dbReference type="NCBI Taxonomy" id="1293975"/>
    <lineage>
        <taxon>Eukaryota</taxon>
        <taxon>Viridiplantae</taxon>
        <taxon>Streptophyta</taxon>
        <taxon>Embryophyta</taxon>
        <taxon>Tracheophyta</taxon>
        <taxon>Spermatophyta</taxon>
        <taxon>Magnoliopsida</taxon>
        <taxon>eudicotyledons</taxon>
        <taxon>Gunneridae</taxon>
        <taxon>Pentapetalae</taxon>
        <taxon>asterids</taxon>
        <taxon>campanulids</taxon>
        <taxon>Escalloniales</taxon>
        <taxon>Escalloniaceae</taxon>
        <taxon>Escallonia</taxon>
    </lineage>
</organism>
<keyword evidence="5" id="KW-0732">Signal</keyword>
<protein>
    <submittedName>
        <fullName evidence="6">Uncharacterized protein</fullName>
    </submittedName>
</protein>
<proteinExistence type="inferred from homology"/>
<dbReference type="Proteomes" id="UP001188597">
    <property type="component" value="Unassembled WGS sequence"/>
</dbReference>